<dbReference type="InterPro" id="IPR022172">
    <property type="entry name" value="DUF3703"/>
</dbReference>
<evidence type="ECO:0000313" key="1">
    <source>
        <dbReference type="EMBL" id="MDF8335460.1"/>
    </source>
</evidence>
<dbReference type="Proteomes" id="UP001222770">
    <property type="component" value="Unassembled WGS sequence"/>
</dbReference>
<name>A0ABT6CQN6_9SPHN</name>
<accession>A0ABT6CQN6</accession>
<gene>
    <name evidence="1" type="ORF">POM99_19820</name>
</gene>
<comment type="caution">
    <text evidence="1">The sequence shown here is derived from an EMBL/GenBank/DDBJ whole genome shotgun (WGS) entry which is preliminary data.</text>
</comment>
<proteinExistence type="predicted"/>
<dbReference type="RefSeq" id="WP_277280423.1">
    <property type="nucleotide sequence ID" value="NZ_JAROCY010000028.1"/>
</dbReference>
<sequence length="117" mass="12659">MTRADAHAFVQEEMMGFRAARAVGDSAGAWRALERVHIVSQPYALLHLASHWSMLRLAVGTRDPGEVAGQLFRLLLVPLGAISGRLPIGNTGRSNVSAFRVMSIPPDLLAKINGERS</sequence>
<protein>
    <submittedName>
        <fullName evidence="1">DUF3703 domain-containing protein</fullName>
    </submittedName>
</protein>
<reference evidence="1 2" key="1">
    <citation type="submission" date="2023-03" db="EMBL/GenBank/DDBJ databases">
        <title>Novosphingobium cyanobacteriorum sp. nov., isolated from a eutrophic reservoir during the Microcystis bloom period.</title>
        <authorList>
            <person name="Kang M."/>
            <person name="Le V."/>
            <person name="Ko S.-R."/>
            <person name="Lee S.-A."/>
            <person name="Ahn C.-Y."/>
        </authorList>
    </citation>
    <scope>NUCLEOTIDE SEQUENCE [LARGE SCALE GENOMIC DNA]</scope>
    <source>
        <strain evidence="1 2">HBC54</strain>
    </source>
</reference>
<dbReference type="EMBL" id="JAROCY010000028">
    <property type="protein sequence ID" value="MDF8335460.1"/>
    <property type="molecule type" value="Genomic_DNA"/>
</dbReference>
<dbReference type="Pfam" id="PF12487">
    <property type="entry name" value="DUF3703"/>
    <property type="match status" value="1"/>
</dbReference>
<evidence type="ECO:0000313" key="2">
    <source>
        <dbReference type="Proteomes" id="UP001222770"/>
    </source>
</evidence>
<keyword evidence="2" id="KW-1185">Reference proteome</keyword>
<organism evidence="1 2">
    <name type="scientific">Novosphingobium cyanobacteriorum</name>
    <dbReference type="NCBI Taxonomy" id="3024215"/>
    <lineage>
        <taxon>Bacteria</taxon>
        <taxon>Pseudomonadati</taxon>
        <taxon>Pseudomonadota</taxon>
        <taxon>Alphaproteobacteria</taxon>
        <taxon>Sphingomonadales</taxon>
        <taxon>Sphingomonadaceae</taxon>
        <taxon>Novosphingobium</taxon>
    </lineage>
</organism>